<name>A0A3B5KY90_9TELE</name>
<dbReference type="PANTHER" id="PTHR21152">
    <property type="entry name" value="AMINOTRANSFERASE CLASS V"/>
    <property type="match status" value="1"/>
</dbReference>
<dbReference type="InterPro" id="IPR024169">
    <property type="entry name" value="SP_NH2Trfase/AEP_transaminase"/>
</dbReference>
<keyword evidence="7" id="KW-0808">Transferase</keyword>
<accession>A0A3B5KY90</accession>
<feature type="domain" description="Aminotransferase class V" evidence="14">
    <location>
        <begin position="22"/>
        <end position="360"/>
    </location>
</feature>
<dbReference type="InterPro" id="IPR015421">
    <property type="entry name" value="PyrdxlP-dep_Trfase_major"/>
</dbReference>
<sequence>MSSVSIPPPECMLRPLEVPLRYLFGPGPSNVPPRVLAAGGRPIIGHLQPEMYEIMSDIKKGIQYAFQTENNMTISVSGSGHAAMECAVFNVVEPGESVLITVNGIWGERVAEIAERMGANVHRLLKAPGEYYTNKEIEQAIEKHKPVLFFLAHGESSAGLCHPDSIQLIFKMKYVHIKAYFSQLYILLGQQIKSQYFCSKALNAPPGTAPISFNDRACNKMFNRKTKPVSYFFDMTHLSNYWGCDGSPTRAYHHTGPVSGFFALRESLAILAERGLEESWRKHKEVAAYLYKGLEDLGLKLFIPDKLRLPSVTTISIPEGYDWREMLTYIMKNHHMEMTGGLGPSVGMVMRIGLMGYNCEKTNADKALHALADALKNCKKSKP</sequence>
<evidence type="ECO:0000256" key="1">
    <source>
        <dbReference type="ARBA" id="ARBA00001933"/>
    </source>
</evidence>
<dbReference type="GeneTree" id="ENSGT00940000153241"/>
<keyword evidence="16" id="KW-1185">Reference proteome</keyword>
<dbReference type="AlphaFoldDB" id="A0A3B5KY90"/>
<evidence type="ECO:0000256" key="3">
    <source>
        <dbReference type="ARBA" id="ARBA00013027"/>
    </source>
</evidence>
<evidence type="ECO:0000259" key="14">
    <source>
        <dbReference type="Pfam" id="PF00266"/>
    </source>
</evidence>
<evidence type="ECO:0000256" key="2">
    <source>
        <dbReference type="ARBA" id="ARBA00009236"/>
    </source>
</evidence>
<organism evidence="15 16">
    <name type="scientific">Xiphophorus couchianus</name>
    <name type="common">Monterrey platyfish</name>
    <dbReference type="NCBI Taxonomy" id="32473"/>
    <lineage>
        <taxon>Eukaryota</taxon>
        <taxon>Metazoa</taxon>
        <taxon>Chordata</taxon>
        <taxon>Craniata</taxon>
        <taxon>Vertebrata</taxon>
        <taxon>Euteleostomi</taxon>
        <taxon>Actinopterygii</taxon>
        <taxon>Neopterygii</taxon>
        <taxon>Teleostei</taxon>
        <taxon>Neoteleostei</taxon>
        <taxon>Acanthomorphata</taxon>
        <taxon>Ovalentaria</taxon>
        <taxon>Atherinomorphae</taxon>
        <taxon>Cyprinodontiformes</taxon>
        <taxon>Poeciliidae</taxon>
        <taxon>Poeciliinae</taxon>
        <taxon>Xiphophorus</taxon>
    </lineage>
</organism>
<comment type="catalytic activity">
    <reaction evidence="9">
        <text>L-serine + pyruvate = 3-hydroxypyruvate + L-alanine</text>
        <dbReference type="Rhea" id="RHEA:22852"/>
        <dbReference type="ChEBI" id="CHEBI:15361"/>
        <dbReference type="ChEBI" id="CHEBI:17180"/>
        <dbReference type="ChEBI" id="CHEBI:33384"/>
        <dbReference type="ChEBI" id="CHEBI:57972"/>
        <dbReference type="EC" id="2.6.1.51"/>
    </reaction>
    <physiologicalReaction direction="left-to-right" evidence="9">
        <dbReference type="Rhea" id="RHEA:22853"/>
    </physiologicalReaction>
</comment>
<evidence type="ECO:0000256" key="7">
    <source>
        <dbReference type="ARBA" id="ARBA00022679"/>
    </source>
</evidence>
<dbReference type="GO" id="GO:0008453">
    <property type="term" value="F:alanine-glyoxylate transaminase activity"/>
    <property type="evidence" value="ECO:0007669"/>
    <property type="project" value="UniProtKB-EC"/>
</dbReference>
<comment type="catalytic activity">
    <reaction evidence="10">
        <text>glyoxylate + L-alanine = glycine + pyruvate</text>
        <dbReference type="Rhea" id="RHEA:24248"/>
        <dbReference type="ChEBI" id="CHEBI:15361"/>
        <dbReference type="ChEBI" id="CHEBI:36655"/>
        <dbReference type="ChEBI" id="CHEBI:57305"/>
        <dbReference type="ChEBI" id="CHEBI:57972"/>
        <dbReference type="EC" id="2.6.1.44"/>
    </reaction>
    <physiologicalReaction direction="left-to-right" evidence="10">
        <dbReference type="Rhea" id="RHEA:24249"/>
    </physiologicalReaction>
</comment>
<comment type="cofactor">
    <cofactor evidence="1 11 13">
        <name>pyridoxal 5'-phosphate</name>
        <dbReference type="ChEBI" id="CHEBI:597326"/>
    </cofactor>
</comment>
<dbReference type="GO" id="GO:0019265">
    <property type="term" value="P:glycine biosynthetic process, by transamination of glyoxylate"/>
    <property type="evidence" value="ECO:0007669"/>
    <property type="project" value="TreeGrafter"/>
</dbReference>
<protein>
    <recommendedName>
        <fullName evidence="5 11">Alanine--glyoxylate aminotransferase</fullName>
        <shortName evidence="11">AGT</shortName>
        <shortName evidence="11">SPT</shortName>
        <ecNumber evidence="4 11">2.6.1.44</ecNumber>
        <ecNumber evidence="3 11">2.6.1.51</ecNumber>
    </recommendedName>
    <alternativeName>
        <fullName evidence="11">Serine--pyruvate aminotransferase</fullName>
    </alternativeName>
</protein>
<feature type="modified residue" description="N6-(pyridoxal phosphate)lysine" evidence="13">
    <location>
        <position position="200"/>
    </location>
</feature>
<dbReference type="GO" id="GO:0004760">
    <property type="term" value="F:L-serine-pyruvate transaminase activity"/>
    <property type="evidence" value="ECO:0007669"/>
    <property type="project" value="UniProtKB-EC"/>
</dbReference>
<reference evidence="15" key="2">
    <citation type="submission" date="2025-09" db="UniProtKB">
        <authorList>
            <consortium name="Ensembl"/>
        </authorList>
    </citation>
    <scope>IDENTIFICATION</scope>
</reference>
<evidence type="ECO:0000256" key="8">
    <source>
        <dbReference type="ARBA" id="ARBA00022898"/>
    </source>
</evidence>
<dbReference type="SUPFAM" id="SSF53383">
    <property type="entry name" value="PLP-dependent transferases"/>
    <property type="match status" value="1"/>
</dbReference>
<feature type="binding site" evidence="12">
    <location>
        <position position="351"/>
    </location>
    <ligand>
        <name>substrate</name>
    </ligand>
</feature>
<dbReference type="PANTHER" id="PTHR21152:SF16">
    <property type="entry name" value="ALANINE--GLYOXYLATE AMINOTRANSFERASE"/>
    <property type="match status" value="1"/>
</dbReference>
<proteinExistence type="inferred from homology"/>
<comment type="subunit">
    <text evidence="11">Homodimer.</text>
</comment>
<dbReference type="Pfam" id="PF00266">
    <property type="entry name" value="Aminotran_5"/>
    <property type="match status" value="1"/>
</dbReference>
<evidence type="ECO:0000313" key="16">
    <source>
        <dbReference type="Proteomes" id="UP000261380"/>
    </source>
</evidence>
<keyword evidence="8 11" id="KW-0663">Pyridoxal phosphate</keyword>
<evidence type="ECO:0000256" key="10">
    <source>
        <dbReference type="ARBA" id="ARBA00033660"/>
    </source>
</evidence>
<dbReference type="PIRSF" id="PIRSF000524">
    <property type="entry name" value="SPT"/>
    <property type="match status" value="1"/>
</dbReference>
<dbReference type="Proteomes" id="UP000261380">
    <property type="component" value="Unplaced"/>
</dbReference>
<keyword evidence="6" id="KW-0032">Aminotransferase</keyword>
<dbReference type="Gene3D" id="3.90.1150.10">
    <property type="entry name" value="Aspartate Aminotransferase, domain 1"/>
    <property type="match status" value="2"/>
</dbReference>
<evidence type="ECO:0000256" key="11">
    <source>
        <dbReference type="PIRNR" id="PIRNR000524"/>
    </source>
</evidence>
<dbReference type="Ensembl" id="ENSXCOT00000003027.1">
    <property type="protein sequence ID" value="ENSXCOP00000002990.1"/>
    <property type="gene ID" value="ENSXCOG00000002272.1"/>
</dbReference>
<evidence type="ECO:0000256" key="12">
    <source>
        <dbReference type="PIRSR" id="PIRSR000524-1"/>
    </source>
</evidence>
<dbReference type="EC" id="2.6.1.51" evidence="3 11"/>
<dbReference type="FunFam" id="3.90.1150.10:FF:000039">
    <property type="entry name" value="Serine--pyruvate aminotransferase"/>
    <property type="match status" value="1"/>
</dbReference>
<evidence type="ECO:0000256" key="4">
    <source>
        <dbReference type="ARBA" id="ARBA00013049"/>
    </source>
</evidence>
<comment type="similarity">
    <text evidence="2 11">Belongs to the class-V pyridoxal-phosphate-dependent aminotransferase family.</text>
</comment>
<evidence type="ECO:0000256" key="13">
    <source>
        <dbReference type="PIRSR" id="PIRSR000524-50"/>
    </source>
</evidence>
<evidence type="ECO:0000256" key="5">
    <source>
        <dbReference type="ARBA" id="ARBA00019220"/>
    </source>
</evidence>
<dbReference type="Gene3D" id="3.40.640.10">
    <property type="entry name" value="Type I PLP-dependent aspartate aminotransferase-like (Major domain)"/>
    <property type="match status" value="2"/>
</dbReference>
<dbReference type="GO" id="GO:0005777">
    <property type="term" value="C:peroxisome"/>
    <property type="evidence" value="ECO:0007669"/>
    <property type="project" value="TreeGrafter"/>
</dbReference>
<evidence type="ECO:0000256" key="9">
    <source>
        <dbReference type="ARBA" id="ARBA00033634"/>
    </source>
</evidence>
<dbReference type="InterPro" id="IPR000192">
    <property type="entry name" value="Aminotrans_V_dom"/>
</dbReference>
<dbReference type="InterPro" id="IPR015422">
    <property type="entry name" value="PyrdxlP-dep_Trfase_small"/>
</dbReference>
<evidence type="ECO:0000313" key="15">
    <source>
        <dbReference type="Ensembl" id="ENSXCOP00000002990.1"/>
    </source>
</evidence>
<reference evidence="15" key="1">
    <citation type="submission" date="2025-08" db="UniProtKB">
        <authorList>
            <consortium name="Ensembl"/>
        </authorList>
    </citation>
    <scope>IDENTIFICATION</scope>
</reference>
<dbReference type="InterPro" id="IPR015424">
    <property type="entry name" value="PyrdxlP-dep_Trfase"/>
</dbReference>
<evidence type="ECO:0000256" key="6">
    <source>
        <dbReference type="ARBA" id="ARBA00022576"/>
    </source>
</evidence>
<dbReference type="EC" id="2.6.1.44" evidence="4 11"/>